<keyword evidence="2" id="KW-1185">Reference proteome</keyword>
<organism evidence="1 2">
    <name type="scientific">Catenulispora yoronensis</name>
    <dbReference type="NCBI Taxonomy" id="450799"/>
    <lineage>
        <taxon>Bacteria</taxon>
        <taxon>Bacillati</taxon>
        <taxon>Actinomycetota</taxon>
        <taxon>Actinomycetes</taxon>
        <taxon>Catenulisporales</taxon>
        <taxon>Catenulisporaceae</taxon>
        <taxon>Catenulispora</taxon>
    </lineage>
</organism>
<protein>
    <submittedName>
        <fullName evidence="1">Uncharacterized protein</fullName>
    </submittedName>
</protein>
<name>A0ABP5F190_9ACTN</name>
<sequence>MEQRQFSEGSEALAGGACLTQLLTLPGSQPQPSRLNPTYTNLACYTNPTGNGNVISVKTVTRPPSSRRIRTR</sequence>
<evidence type="ECO:0000313" key="1">
    <source>
        <dbReference type="EMBL" id="GAA2013956.1"/>
    </source>
</evidence>
<comment type="caution">
    <text evidence="1">The sequence shown here is derived from an EMBL/GenBank/DDBJ whole genome shotgun (WGS) entry which is preliminary data.</text>
</comment>
<gene>
    <name evidence="1" type="ORF">GCM10009839_06090</name>
</gene>
<accession>A0ABP5F190</accession>
<evidence type="ECO:0000313" key="2">
    <source>
        <dbReference type="Proteomes" id="UP001500751"/>
    </source>
</evidence>
<reference evidence="2" key="1">
    <citation type="journal article" date="2019" name="Int. J. Syst. Evol. Microbiol.">
        <title>The Global Catalogue of Microorganisms (GCM) 10K type strain sequencing project: providing services to taxonomists for standard genome sequencing and annotation.</title>
        <authorList>
            <consortium name="The Broad Institute Genomics Platform"/>
            <consortium name="The Broad Institute Genome Sequencing Center for Infectious Disease"/>
            <person name="Wu L."/>
            <person name="Ma J."/>
        </authorList>
    </citation>
    <scope>NUCLEOTIDE SEQUENCE [LARGE SCALE GENOMIC DNA]</scope>
    <source>
        <strain evidence="2">JCM 16014</strain>
    </source>
</reference>
<dbReference type="EMBL" id="BAAAQN010000002">
    <property type="protein sequence ID" value="GAA2013956.1"/>
    <property type="molecule type" value="Genomic_DNA"/>
</dbReference>
<dbReference type="Proteomes" id="UP001500751">
    <property type="component" value="Unassembled WGS sequence"/>
</dbReference>
<proteinExistence type="predicted"/>